<reference evidence="3" key="1">
    <citation type="submission" date="2022-10" db="EMBL/GenBank/DDBJ databases">
        <title>Tapping the CABI collections for fungal endophytes: first genome assemblies for Collariella, Neodidymelliopsis, Ascochyta clinopodiicola, Didymella pomorum, Didymosphaeria variabile, Neocosmospora piperis and Neocucurbitaria cava.</title>
        <authorList>
            <person name="Hill R."/>
        </authorList>
    </citation>
    <scope>NUCLEOTIDE SEQUENCE</scope>
    <source>
        <strain evidence="3">IMI 366586</strain>
    </source>
</reference>
<gene>
    <name evidence="3" type="ORF">N0V84_009388</name>
</gene>
<keyword evidence="1" id="KW-0175">Coiled coil</keyword>
<dbReference type="EMBL" id="JAPEUR010000257">
    <property type="protein sequence ID" value="KAJ4313463.1"/>
    <property type="molecule type" value="Genomic_DNA"/>
</dbReference>
<dbReference type="Proteomes" id="UP001140502">
    <property type="component" value="Unassembled WGS sequence"/>
</dbReference>
<dbReference type="AlphaFoldDB" id="A0A9W8W6B1"/>
<evidence type="ECO:0000256" key="1">
    <source>
        <dbReference type="SAM" id="Coils"/>
    </source>
</evidence>
<evidence type="ECO:0000313" key="4">
    <source>
        <dbReference type="Proteomes" id="UP001140502"/>
    </source>
</evidence>
<organism evidence="3 4">
    <name type="scientific">Fusarium piperis</name>
    <dbReference type="NCBI Taxonomy" id="1435070"/>
    <lineage>
        <taxon>Eukaryota</taxon>
        <taxon>Fungi</taxon>
        <taxon>Dikarya</taxon>
        <taxon>Ascomycota</taxon>
        <taxon>Pezizomycotina</taxon>
        <taxon>Sordariomycetes</taxon>
        <taxon>Hypocreomycetidae</taxon>
        <taxon>Hypocreales</taxon>
        <taxon>Nectriaceae</taxon>
        <taxon>Fusarium</taxon>
        <taxon>Fusarium solani species complex</taxon>
    </lineage>
</organism>
<feature type="compositionally biased region" description="Basic and acidic residues" evidence="2">
    <location>
        <begin position="128"/>
        <end position="137"/>
    </location>
</feature>
<keyword evidence="4" id="KW-1185">Reference proteome</keyword>
<evidence type="ECO:0000313" key="3">
    <source>
        <dbReference type="EMBL" id="KAJ4313463.1"/>
    </source>
</evidence>
<feature type="compositionally biased region" description="Basic and acidic residues" evidence="2">
    <location>
        <begin position="149"/>
        <end position="158"/>
    </location>
</feature>
<sequence length="252" mass="27917">MASLTAKDLLYYLQEAQAEAQHQIEEAERYLARTRFYVPSRSPSPSPEDTHIDFSGGITIQDIELNALRDEIEGAEKAMHSGRAAVEKLGNLITSLLHHVSCRSPLPSDANANANAELVTRLALPSIENRESTRQDGDIGNGTDTNVDLEQRPVHKPGEGIIPGPEPAQNEDEDAAASQATITLTAEDLGPNMPDTLYKVSQRDDFHSVVRAPRIEVEKFDEEISTWMTPESRPDVKFNMFKKQQGDQTVRV</sequence>
<evidence type="ECO:0000256" key="2">
    <source>
        <dbReference type="SAM" id="MobiDB-lite"/>
    </source>
</evidence>
<proteinExistence type="predicted"/>
<feature type="region of interest" description="Disordered" evidence="2">
    <location>
        <begin position="128"/>
        <end position="177"/>
    </location>
</feature>
<protein>
    <submittedName>
        <fullName evidence="3">Uncharacterized protein</fullName>
    </submittedName>
</protein>
<accession>A0A9W8W6B1</accession>
<feature type="coiled-coil region" evidence="1">
    <location>
        <begin position="58"/>
        <end position="85"/>
    </location>
</feature>
<comment type="caution">
    <text evidence="3">The sequence shown here is derived from an EMBL/GenBank/DDBJ whole genome shotgun (WGS) entry which is preliminary data.</text>
</comment>
<name>A0A9W8W6B1_9HYPO</name>